<name>F6DNT8_DESRL</name>
<evidence type="ECO:0000259" key="5">
    <source>
        <dbReference type="Pfam" id="PF22692"/>
    </source>
</evidence>
<comment type="subcellular location">
    <subcellularLocation>
        <location evidence="2">Bacterial flagellum basal body</location>
    </subcellularLocation>
</comment>
<dbReference type="EMBL" id="CP002780">
    <property type="protein sequence ID" value="AEG59533.1"/>
    <property type="molecule type" value="Genomic_DNA"/>
</dbReference>
<dbReference type="Pfam" id="PF22692">
    <property type="entry name" value="LlgE_F_G_D1"/>
    <property type="match status" value="1"/>
</dbReference>
<feature type="domain" description="Flagellar basal-body/hook protein C-terminal" evidence="4">
    <location>
        <begin position="209"/>
        <end position="252"/>
    </location>
</feature>
<keyword evidence="7" id="KW-1185">Reference proteome</keyword>
<protein>
    <submittedName>
        <fullName evidence="6">Flagellar hook-basal body protein</fullName>
    </submittedName>
</protein>
<evidence type="ECO:0000256" key="2">
    <source>
        <dbReference type="RuleBase" id="RU362116"/>
    </source>
</evidence>
<reference evidence="7" key="1">
    <citation type="submission" date="2011-05" db="EMBL/GenBank/DDBJ databases">
        <title>Complete sequence of Desulfotomaculum ruminis DSM 2154.</title>
        <authorList>
            <person name="Lucas S."/>
            <person name="Copeland A."/>
            <person name="Lapidus A."/>
            <person name="Cheng J.-F."/>
            <person name="Goodwin L."/>
            <person name="Pitluck S."/>
            <person name="Lu M."/>
            <person name="Detter J.C."/>
            <person name="Han C."/>
            <person name="Tapia R."/>
            <person name="Land M."/>
            <person name="Hauser L."/>
            <person name="Kyrpides N."/>
            <person name="Ivanova N."/>
            <person name="Mikhailova N."/>
            <person name="Pagani I."/>
            <person name="Stams A.J.M."/>
            <person name="Plugge C.M."/>
            <person name="Muyzer G."/>
            <person name="Kuever J."/>
            <person name="Parshina S.N."/>
            <person name="Ivanova A.E."/>
            <person name="Nazina T.N."/>
            <person name="Brambilla E."/>
            <person name="Spring S."/>
            <person name="Klenk H.-P."/>
            <person name="Woyke T."/>
        </authorList>
    </citation>
    <scope>NUCLEOTIDE SEQUENCE [LARGE SCALE GENOMIC DNA]</scope>
    <source>
        <strain evidence="7">ATCC 23193 / DSM 2154 / NCIB 8452 / DL</strain>
    </source>
</reference>
<dbReference type="InterPro" id="IPR010930">
    <property type="entry name" value="Flg_bb/hook_C_dom"/>
</dbReference>
<dbReference type="GO" id="GO:0071978">
    <property type="term" value="P:bacterial-type flagellum-dependent swarming motility"/>
    <property type="evidence" value="ECO:0007669"/>
    <property type="project" value="TreeGrafter"/>
</dbReference>
<dbReference type="Pfam" id="PF06429">
    <property type="entry name" value="Flg_bbr_C"/>
    <property type="match status" value="1"/>
</dbReference>
<dbReference type="PANTHER" id="PTHR30435:SF19">
    <property type="entry name" value="FLAGELLAR BASAL-BODY ROD PROTEIN FLGG"/>
    <property type="match status" value="1"/>
</dbReference>
<evidence type="ECO:0000313" key="6">
    <source>
        <dbReference type="EMBL" id="AEG59533.1"/>
    </source>
</evidence>
<keyword evidence="2" id="KW-0975">Bacterial flagellum</keyword>
<keyword evidence="6" id="KW-0966">Cell projection</keyword>
<reference evidence="6 7" key="2">
    <citation type="journal article" date="2012" name="Stand. Genomic Sci.">
        <title>Complete genome sequence of the sulfate-reducing firmicute Desulfotomaculum ruminis type strain (DL(T)).</title>
        <authorList>
            <person name="Spring S."/>
            <person name="Visser M."/>
            <person name="Lu M."/>
            <person name="Copeland A."/>
            <person name="Lapidus A."/>
            <person name="Lucas S."/>
            <person name="Cheng J.F."/>
            <person name="Han C."/>
            <person name="Tapia R."/>
            <person name="Goodwin L.A."/>
            <person name="Pitluck S."/>
            <person name="Ivanova N."/>
            <person name="Land M."/>
            <person name="Hauser L."/>
            <person name="Larimer F."/>
            <person name="Rohde M."/>
            <person name="Goker M."/>
            <person name="Detter J.C."/>
            <person name="Kyrpides N.C."/>
            <person name="Woyke T."/>
            <person name="Schaap P.J."/>
            <person name="Plugge C.M."/>
            <person name="Muyzer G."/>
            <person name="Kuever J."/>
            <person name="Pereira I.A."/>
            <person name="Parshina S.N."/>
            <person name="Bernier-Latmani R."/>
            <person name="Stams A.J."/>
            <person name="Klenk H.P."/>
        </authorList>
    </citation>
    <scope>NUCLEOTIDE SEQUENCE [LARGE SCALE GENOMIC DNA]</scope>
    <source>
        <strain evidence="7">ATCC 23193 / DSM 2154 / NCIB 8452 / DL</strain>
    </source>
</reference>
<dbReference type="Proteomes" id="UP000009234">
    <property type="component" value="Chromosome"/>
</dbReference>
<dbReference type="RefSeq" id="WP_013841304.1">
    <property type="nucleotide sequence ID" value="NC_015589.1"/>
</dbReference>
<evidence type="ECO:0000259" key="3">
    <source>
        <dbReference type="Pfam" id="PF00460"/>
    </source>
</evidence>
<dbReference type="NCBIfam" id="TIGR03506">
    <property type="entry name" value="FlgEFG_subfam"/>
    <property type="match status" value="1"/>
</dbReference>
<dbReference type="KEGG" id="dru:Desru_1259"/>
<evidence type="ECO:0000259" key="4">
    <source>
        <dbReference type="Pfam" id="PF06429"/>
    </source>
</evidence>
<keyword evidence="6" id="KW-0282">Flagellum</keyword>
<evidence type="ECO:0000313" key="7">
    <source>
        <dbReference type="Proteomes" id="UP000009234"/>
    </source>
</evidence>
<dbReference type="STRING" id="696281.Desru_1259"/>
<dbReference type="InterPro" id="IPR020013">
    <property type="entry name" value="Flagellar_FlgE/F/G"/>
</dbReference>
<dbReference type="OrthoDB" id="9804559at2"/>
<dbReference type="GO" id="GO:0009425">
    <property type="term" value="C:bacterial-type flagellum basal body"/>
    <property type="evidence" value="ECO:0007669"/>
    <property type="project" value="UniProtKB-SubCell"/>
</dbReference>
<dbReference type="HOGENOM" id="CLU_013687_0_1_9"/>
<keyword evidence="6" id="KW-0969">Cilium</keyword>
<dbReference type="Pfam" id="PF00460">
    <property type="entry name" value="Flg_bb_rod"/>
    <property type="match status" value="1"/>
</dbReference>
<dbReference type="eggNOG" id="COG4786">
    <property type="taxonomic scope" value="Bacteria"/>
</dbReference>
<feature type="domain" description="Flagellar basal body rod protein N-terminal" evidence="3">
    <location>
        <begin position="5"/>
        <end position="35"/>
    </location>
</feature>
<dbReference type="PANTHER" id="PTHR30435">
    <property type="entry name" value="FLAGELLAR PROTEIN"/>
    <property type="match status" value="1"/>
</dbReference>
<proteinExistence type="inferred from homology"/>
<dbReference type="InterPro" id="IPR037925">
    <property type="entry name" value="FlgE/F/G-like"/>
</dbReference>
<dbReference type="InterPro" id="IPR053967">
    <property type="entry name" value="LlgE_F_G-like_D1"/>
</dbReference>
<evidence type="ECO:0000256" key="1">
    <source>
        <dbReference type="ARBA" id="ARBA00009677"/>
    </source>
</evidence>
<organism evidence="6 7">
    <name type="scientific">Desulforamulus ruminis (strain ATCC 23193 / DSM 2154 / NCIMB 8452 / DL)</name>
    <name type="common">Desulfotomaculum ruminis</name>
    <dbReference type="NCBI Taxonomy" id="696281"/>
    <lineage>
        <taxon>Bacteria</taxon>
        <taxon>Bacillati</taxon>
        <taxon>Bacillota</taxon>
        <taxon>Clostridia</taxon>
        <taxon>Eubacteriales</taxon>
        <taxon>Peptococcaceae</taxon>
        <taxon>Desulforamulus</taxon>
    </lineage>
</organism>
<dbReference type="InterPro" id="IPR001444">
    <property type="entry name" value="Flag_bb_rod_N"/>
</dbReference>
<dbReference type="AlphaFoldDB" id="F6DNT8"/>
<dbReference type="SUPFAM" id="SSF117143">
    <property type="entry name" value="Flagellar hook protein flgE"/>
    <property type="match status" value="1"/>
</dbReference>
<sequence length="258" mass="27966">MLRSLYIATNSMDVQQAKLNTVSNNLANIDTTGYKKNDVEIGNFPEALKLALEAKGPAGKREIIGEANLGTMITKEVVITSQGPLMETGSNTDFGLQGRGFFAVEDPDGEVLYTRDGSFYIDAEGNLLNGDGYPVLGEGGAITIEDPQHFLIKEDGTIVVGEGEDADEVDKLQITEFEDTSLLKKVDGNNYFMDPLGIGEPATETRVSQGSLEKSNVDLVKEVADMIATARIYESSHKLIQVTDELLDKSINQVGRVK</sequence>
<accession>F6DNT8</accession>
<gene>
    <name evidence="6" type="ordered locus">Desru_1259</name>
</gene>
<feature type="domain" description="Flagellar hook protein FlgE/F/G-like D1" evidence="5">
    <location>
        <begin position="96"/>
        <end position="159"/>
    </location>
</feature>
<comment type="similarity">
    <text evidence="1 2">Belongs to the flagella basal body rod proteins family.</text>
</comment>